<dbReference type="Pfam" id="PF00528">
    <property type="entry name" value="BPD_transp_1"/>
    <property type="match status" value="1"/>
</dbReference>
<dbReference type="PROSITE" id="PS50928">
    <property type="entry name" value="ABC_TM1"/>
    <property type="match status" value="1"/>
</dbReference>
<evidence type="ECO:0000256" key="2">
    <source>
        <dbReference type="ARBA" id="ARBA00022448"/>
    </source>
</evidence>
<keyword evidence="6 7" id="KW-0472">Membrane</keyword>
<keyword evidence="10" id="KW-1185">Reference proteome</keyword>
<evidence type="ECO:0000256" key="5">
    <source>
        <dbReference type="ARBA" id="ARBA00022989"/>
    </source>
</evidence>
<keyword evidence="5 7" id="KW-1133">Transmembrane helix</keyword>
<evidence type="ECO:0000313" key="10">
    <source>
        <dbReference type="Proteomes" id="UP000319014"/>
    </source>
</evidence>
<dbReference type="AlphaFoldDB" id="A0A521ANW5"/>
<reference evidence="9 10" key="1">
    <citation type="submission" date="2017-05" db="EMBL/GenBank/DDBJ databases">
        <authorList>
            <person name="Varghese N."/>
            <person name="Submissions S."/>
        </authorList>
    </citation>
    <scope>NUCLEOTIDE SEQUENCE [LARGE SCALE GENOMIC DNA]</scope>
    <source>
        <strain evidence="9 10">DSM 100094</strain>
    </source>
</reference>
<keyword evidence="3" id="KW-1003">Cell membrane</keyword>
<keyword evidence="2 7" id="KW-0813">Transport</keyword>
<accession>A0A521ANW5</accession>
<dbReference type="EMBL" id="FXTK01000001">
    <property type="protein sequence ID" value="SMO36330.1"/>
    <property type="molecule type" value="Genomic_DNA"/>
</dbReference>
<evidence type="ECO:0000256" key="7">
    <source>
        <dbReference type="RuleBase" id="RU363032"/>
    </source>
</evidence>
<name>A0A521ANW5_9RHOB</name>
<evidence type="ECO:0000256" key="3">
    <source>
        <dbReference type="ARBA" id="ARBA00022475"/>
    </source>
</evidence>
<dbReference type="Gene3D" id="1.10.3720.10">
    <property type="entry name" value="MetI-like"/>
    <property type="match status" value="1"/>
</dbReference>
<proteinExistence type="inferred from homology"/>
<dbReference type="GO" id="GO:0055085">
    <property type="term" value="P:transmembrane transport"/>
    <property type="evidence" value="ECO:0007669"/>
    <property type="project" value="InterPro"/>
</dbReference>
<dbReference type="RefSeq" id="WP_246098618.1">
    <property type="nucleotide sequence ID" value="NZ_FXTK01000001.1"/>
</dbReference>
<comment type="subcellular location">
    <subcellularLocation>
        <location evidence="1 7">Cell membrane</location>
        <topology evidence="1 7">Multi-pass membrane protein</topology>
    </subcellularLocation>
</comment>
<dbReference type="PANTHER" id="PTHR43386:SF23">
    <property type="entry name" value="ABC TRANSPORTER"/>
    <property type="match status" value="1"/>
</dbReference>
<feature type="transmembrane region" description="Helical" evidence="7">
    <location>
        <begin position="61"/>
        <end position="85"/>
    </location>
</feature>
<feature type="transmembrane region" description="Helical" evidence="7">
    <location>
        <begin position="97"/>
        <end position="117"/>
    </location>
</feature>
<dbReference type="GO" id="GO:0005886">
    <property type="term" value="C:plasma membrane"/>
    <property type="evidence" value="ECO:0007669"/>
    <property type="project" value="UniProtKB-SubCell"/>
</dbReference>
<evidence type="ECO:0000259" key="8">
    <source>
        <dbReference type="PROSITE" id="PS50928"/>
    </source>
</evidence>
<feature type="transmembrane region" description="Helical" evidence="7">
    <location>
        <begin position="129"/>
        <end position="151"/>
    </location>
</feature>
<keyword evidence="4 7" id="KW-0812">Transmembrane</keyword>
<evidence type="ECO:0000313" key="9">
    <source>
        <dbReference type="EMBL" id="SMO36330.1"/>
    </source>
</evidence>
<dbReference type="Proteomes" id="UP000319014">
    <property type="component" value="Unassembled WGS sequence"/>
</dbReference>
<dbReference type="SUPFAM" id="SSF161098">
    <property type="entry name" value="MetI-like"/>
    <property type="match status" value="1"/>
</dbReference>
<feature type="transmembrane region" description="Helical" evidence="7">
    <location>
        <begin position="235"/>
        <end position="258"/>
    </location>
</feature>
<protein>
    <submittedName>
        <fullName evidence="9">Peptide/nickel transport system permease protein</fullName>
    </submittedName>
</protein>
<evidence type="ECO:0000256" key="1">
    <source>
        <dbReference type="ARBA" id="ARBA00004651"/>
    </source>
</evidence>
<comment type="similarity">
    <text evidence="7">Belongs to the binding-protein-dependent transport system permease family.</text>
</comment>
<dbReference type="InterPro" id="IPR050366">
    <property type="entry name" value="BP-dependent_transpt_permease"/>
</dbReference>
<dbReference type="InterPro" id="IPR035906">
    <property type="entry name" value="MetI-like_sf"/>
</dbReference>
<evidence type="ECO:0000256" key="6">
    <source>
        <dbReference type="ARBA" id="ARBA00023136"/>
    </source>
</evidence>
<dbReference type="PANTHER" id="PTHR43386">
    <property type="entry name" value="OLIGOPEPTIDE TRANSPORT SYSTEM PERMEASE PROTEIN APPC"/>
    <property type="match status" value="1"/>
</dbReference>
<feature type="domain" description="ABC transmembrane type-1" evidence="8">
    <location>
        <begin position="59"/>
        <end position="258"/>
    </location>
</feature>
<gene>
    <name evidence="9" type="ORF">SAMN06265221_101224</name>
</gene>
<dbReference type="InterPro" id="IPR000515">
    <property type="entry name" value="MetI-like"/>
</dbReference>
<feature type="transmembrane region" description="Helical" evidence="7">
    <location>
        <begin position="190"/>
        <end position="215"/>
    </location>
</feature>
<organism evidence="9 10">
    <name type="scientific">Paracoccus laeviglucosivorans</name>
    <dbReference type="NCBI Taxonomy" id="1197861"/>
    <lineage>
        <taxon>Bacteria</taxon>
        <taxon>Pseudomonadati</taxon>
        <taxon>Pseudomonadota</taxon>
        <taxon>Alphaproteobacteria</taxon>
        <taxon>Rhodobacterales</taxon>
        <taxon>Paracoccaceae</taxon>
        <taxon>Paracoccus</taxon>
    </lineage>
</organism>
<sequence length="264" mass="27898">MAKRVLVLILALMLLGPLLWRIDPGLLDMRARNLGPGLGHPLGTDQLGRDMLARLMAGGRVSLAVGFCASVLAVVLGTGVGVAAGWFRRLDGALMRLVDLFLALPLLPLLLLGVMLFREPLARAIGPAAGAFVLIVGAIGLTSWMQLARVVRAEVMALRGREFIVAARMVGNGSGRLIVRHLLPNIAPQIGVAASLGFASAIMTESALSFLGFGFPPDLPTWGRMLAEGVEQMQLYPARVLLPGGLILLTVLAVNALAQVKVPR</sequence>
<dbReference type="CDD" id="cd06261">
    <property type="entry name" value="TM_PBP2"/>
    <property type="match status" value="1"/>
</dbReference>
<evidence type="ECO:0000256" key="4">
    <source>
        <dbReference type="ARBA" id="ARBA00022692"/>
    </source>
</evidence>